<proteinExistence type="inferred from homology"/>
<dbReference type="Gene3D" id="3.10.290.10">
    <property type="entry name" value="RNA-binding S4 domain"/>
    <property type="match status" value="1"/>
</dbReference>
<name>A0A0K1PG80_9BACT</name>
<sequence length="334" mass="37937">MNAEAPKLQDETDEVGAEYEVPFRVEPNYAGWRLDLYLAEKIRRLSRTKVQRLIREDLVHDGPRPLKAATPVWAGMEFRLRRRRDPEPVCERDFGVAFEDDDVLVVDKPAGLPVHPSARYFVHTLTSVLRERQGPGEKWDIAHRLDRETSGLVVCGKRPEVTRRLKMLFERPGQVNKEYQAIVHGWPEDDEARIDLPLGLLDHPLKVKMGVVPLPEGKASLTEIRVERRFHREVPWRGPELAVVRCFPRTGRQHQIRAHLAAVGYPIVGDKIYGPCDRYFADFADGKLAEEAQAELVLSRHALHAAAITLRHPMTGQPLHVTAPLPADMATLIS</sequence>
<accession>A0A0K1PG80</accession>
<protein>
    <recommendedName>
        <fullName evidence="4">Pseudouridine synthase</fullName>
        <ecNumber evidence="4">5.4.99.-</ecNumber>
    </recommendedName>
</protein>
<dbReference type="InterPro" id="IPR006225">
    <property type="entry name" value="PsdUridine_synth_RluC/D"/>
</dbReference>
<dbReference type="KEGG" id="vin:AKJ08_2813"/>
<comment type="similarity">
    <text evidence="1 4">Belongs to the pseudouridine synthase RluA family.</text>
</comment>
<dbReference type="GO" id="GO:0003723">
    <property type="term" value="F:RNA binding"/>
    <property type="evidence" value="ECO:0007669"/>
    <property type="project" value="InterPro"/>
</dbReference>
<dbReference type="EMBL" id="CP012332">
    <property type="protein sequence ID" value="AKU92426.1"/>
    <property type="molecule type" value="Genomic_DNA"/>
</dbReference>
<evidence type="ECO:0000259" key="5">
    <source>
        <dbReference type="Pfam" id="PF00849"/>
    </source>
</evidence>
<dbReference type="RefSeq" id="WP_050726596.1">
    <property type="nucleotide sequence ID" value="NZ_CP012332.1"/>
</dbReference>
<dbReference type="OrthoDB" id="128480at2"/>
<dbReference type="PROSITE" id="PS01129">
    <property type="entry name" value="PSI_RLU"/>
    <property type="match status" value="1"/>
</dbReference>
<dbReference type="PANTHER" id="PTHR21600:SF87">
    <property type="entry name" value="RNA PSEUDOURIDYLATE SYNTHASE DOMAIN-CONTAINING PROTEIN 1"/>
    <property type="match status" value="1"/>
</dbReference>
<evidence type="ECO:0000256" key="1">
    <source>
        <dbReference type="ARBA" id="ARBA00010876"/>
    </source>
</evidence>
<dbReference type="SUPFAM" id="SSF55120">
    <property type="entry name" value="Pseudouridine synthase"/>
    <property type="match status" value="1"/>
</dbReference>
<dbReference type="STRING" id="1391653.AKJ08_2813"/>
<dbReference type="NCBIfam" id="TIGR00005">
    <property type="entry name" value="rluA_subfam"/>
    <property type="match status" value="1"/>
</dbReference>
<keyword evidence="2 4" id="KW-0413">Isomerase</keyword>
<dbReference type="InterPro" id="IPR036986">
    <property type="entry name" value="S4_RNA-bd_sf"/>
</dbReference>
<gene>
    <name evidence="6" type="ORF">AKJ08_2813</name>
</gene>
<dbReference type="EC" id="5.4.99.-" evidence="4"/>
<dbReference type="InterPro" id="IPR050188">
    <property type="entry name" value="RluA_PseudoU_synthase"/>
</dbReference>
<evidence type="ECO:0000313" key="7">
    <source>
        <dbReference type="Proteomes" id="UP000055590"/>
    </source>
</evidence>
<dbReference type="Gene3D" id="3.30.2350.10">
    <property type="entry name" value="Pseudouridine synthase"/>
    <property type="match status" value="1"/>
</dbReference>
<dbReference type="Proteomes" id="UP000055590">
    <property type="component" value="Chromosome"/>
</dbReference>
<evidence type="ECO:0000256" key="3">
    <source>
        <dbReference type="PIRSR" id="PIRSR606225-1"/>
    </source>
</evidence>
<dbReference type="GO" id="GO:0000455">
    <property type="term" value="P:enzyme-directed rRNA pseudouridine synthesis"/>
    <property type="evidence" value="ECO:0007669"/>
    <property type="project" value="TreeGrafter"/>
</dbReference>
<feature type="domain" description="Pseudouridine synthase RsuA/RluA-like" evidence="5">
    <location>
        <begin position="102"/>
        <end position="262"/>
    </location>
</feature>
<evidence type="ECO:0000256" key="4">
    <source>
        <dbReference type="RuleBase" id="RU362028"/>
    </source>
</evidence>
<reference evidence="6 7" key="1">
    <citation type="submission" date="2015-08" db="EMBL/GenBank/DDBJ databases">
        <authorList>
            <person name="Babu N.S."/>
            <person name="Beckwith C.J."/>
            <person name="Beseler K.G."/>
            <person name="Brison A."/>
            <person name="Carone J.V."/>
            <person name="Caskin T.P."/>
            <person name="Diamond M."/>
            <person name="Durham M.E."/>
            <person name="Foxe J.M."/>
            <person name="Go M."/>
            <person name="Henderson B.A."/>
            <person name="Jones I.B."/>
            <person name="McGettigan J.A."/>
            <person name="Micheletti S.J."/>
            <person name="Nasrallah M.E."/>
            <person name="Ortiz D."/>
            <person name="Piller C.R."/>
            <person name="Privatt S.R."/>
            <person name="Schneider S.L."/>
            <person name="Sharp S."/>
            <person name="Smith T.C."/>
            <person name="Stanton J.D."/>
            <person name="Ullery H.E."/>
            <person name="Wilson R.J."/>
            <person name="Serrano M.G."/>
            <person name="Buck G."/>
            <person name="Lee V."/>
            <person name="Wang Y."/>
            <person name="Carvalho R."/>
            <person name="Voegtly L."/>
            <person name="Shi R."/>
            <person name="Duckworth R."/>
            <person name="Johnson A."/>
            <person name="Loviza R."/>
            <person name="Walstead R."/>
            <person name="Shah Z."/>
            <person name="Kiflezghi M."/>
            <person name="Wade K."/>
            <person name="Ball S.L."/>
            <person name="Bradley K.W."/>
            <person name="Asai D.J."/>
            <person name="Bowman C.A."/>
            <person name="Russell D.A."/>
            <person name="Pope W.H."/>
            <person name="Jacobs-Sera D."/>
            <person name="Hendrix R.W."/>
            <person name="Hatfull G.F."/>
        </authorList>
    </citation>
    <scope>NUCLEOTIDE SEQUENCE [LARGE SCALE GENOMIC DNA]</scope>
    <source>
        <strain evidence="6 7">DSM 27710</strain>
    </source>
</reference>
<dbReference type="GO" id="GO:0140098">
    <property type="term" value="F:catalytic activity, acting on RNA"/>
    <property type="evidence" value="ECO:0007669"/>
    <property type="project" value="UniProtKB-ARBA"/>
</dbReference>
<feature type="active site" evidence="3">
    <location>
        <position position="146"/>
    </location>
</feature>
<organism evidence="6 7">
    <name type="scientific">Vulgatibacter incomptus</name>
    <dbReference type="NCBI Taxonomy" id="1391653"/>
    <lineage>
        <taxon>Bacteria</taxon>
        <taxon>Pseudomonadati</taxon>
        <taxon>Myxococcota</taxon>
        <taxon>Myxococcia</taxon>
        <taxon>Myxococcales</taxon>
        <taxon>Cystobacterineae</taxon>
        <taxon>Vulgatibacteraceae</taxon>
        <taxon>Vulgatibacter</taxon>
    </lineage>
</organism>
<dbReference type="InterPro" id="IPR006224">
    <property type="entry name" value="PsdUridine_synth_RluA-like_CS"/>
</dbReference>
<dbReference type="InterPro" id="IPR020103">
    <property type="entry name" value="PsdUridine_synth_cat_dom_sf"/>
</dbReference>
<comment type="catalytic activity">
    <reaction evidence="4">
        <text>a uridine in RNA = a pseudouridine in RNA</text>
        <dbReference type="Rhea" id="RHEA:48348"/>
        <dbReference type="Rhea" id="RHEA-COMP:12068"/>
        <dbReference type="Rhea" id="RHEA-COMP:12069"/>
        <dbReference type="ChEBI" id="CHEBI:65314"/>
        <dbReference type="ChEBI" id="CHEBI:65315"/>
    </reaction>
</comment>
<comment type="function">
    <text evidence="4">Responsible for synthesis of pseudouridine from uracil.</text>
</comment>
<dbReference type="InterPro" id="IPR006145">
    <property type="entry name" value="PsdUridine_synth_RsuA/RluA"/>
</dbReference>
<evidence type="ECO:0000313" key="6">
    <source>
        <dbReference type="EMBL" id="AKU92426.1"/>
    </source>
</evidence>
<evidence type="ECO:0000256" key="2">
    <source>
        <dbReference type="ARBA" id="ARBA00023235"/>
    </source>
</evidence>
<dbReference type="PATRIC" id="fig|1391653.3.peg.2930"/>
<dbReference type="Pfam" id="PF00849">
    <property type="entry name" value="PseudoU_synth_2"/>
    <property type="match status" value="1"/>
</dbReference>
<dbReference type="AlphaFoldDB" id="A0A0K1PG80"/>
<dbReference type="PANTHER" id="PTHR21600">
    <property type="entry name" value="MITOCHONDRIAL RNA PSEUDOURIDINE SYNTHASE"/>
    <property type="match status" value="1"/>
</dbReference>
<dbReference type="GO" id="GO:0009982">
    <property type="term" value="F:pseudouridine synthase activity"/>
    <property type="evidence" value="ECO:0007669"/>
    <property type="project" value="InterPro"/>
</dbReference>
<dbReference type="CDD" id="cd02869">
    <property type="entry name" value="PseudoU_synth_RluA_like"/>
    <property type="match status" value="1"/>
</dbReference>
<keyword evidence="7" id="KW-1185">Reference proteome</keyword>